<sequence length="263" mass="30396">MAQTMKEREEGNVSNAQMLKEVELVTAVEQYASFDVWAKPLENLDLYIPAWSDSRKDASMMDHLRTAWNTQTNWFKNMISMYRIAKQDGFPDVSVRSALSPQVFRVQTTPWLAPFCQTAMGTYMELQKAIALGDEKTIKKLSIGAHHKRLIDLVRARDPAKIYAWSSDAPAQNNAKVVSIRAFEQNMSREPPKYGNRLTVQALVRFDTLQKLDVYSKHGRPLLSPEPKRVVEYLIFQKRMWYDVPWVVRDQLYEGLQGTVKHL</sequence>
<name>A0A4V2MWS8_9APHY</name>
<gene>
    <name evidence="4" type="ORF">EIP91_012379</name>
</gene>
<evidence type="ECO:0000256" key="2">
    <source>
        <dbReference type="ARBA" id="ARBA00022946"/>
    </source>
</evidence>
<protein>
    <recommendedName>
        <fullName evidence="6">Tim44-like domain-containing protein</fullName>
    </recommendedName>
</protein>
<dbReference type="PANTHER" id="PTHR28554:SF1">
    <property type="entry name" value="LARGE RIBOSOMAL SUBUNIT PROTEIN ML45"/>
    <property type="match status" value="1"/>
</dbReference>
<dbReference type="InterPro" id="IPR051975">
    <property type="entry name" value="mtLSU_mL45"/>
</dbReference>
<dbReference type="AlphaFoldDB" id="A0A4V2MWS8"/>
<evidence type="ECO:0000313" key="5">
    <source>
        <dbReference type="Proteomes" id="UP000292702"/>
    </source>
</evidence>
<keyword evidence="3" id="KW-0496">Mitochondrion</keyword>
<dbReference type="EMBL" id="RWJN01000098">
    <property type="protein sequence ID" value="TCD67407.1"/>
    <property type="molecule type" value="Genomic_DNA"/>
</dbReference>
<comment type="caution">
    <text evidence="4">The sequence shown here is derived from an EMBL/GenBank/DDBJ whole genome shotgun (WGS) entry which is preliminary data.</text>
</comment>
<keyword evidence="2" id="KW-0809">Transit peptide</keyword>
<dbReference type="STRING" id="92696.A0A4V2MWS8"/>
<dbReference type="OrthoDB" id="19619at2759"/>
<evidence type="ECO:0000313" key="4">
    <source>
        <dbReference type="EMBL" id="TCD67407.1"/>
    </source>
</evidence>
<organism evidence="4 5">
    <name type="scientific">Steccherinum ochraceum</name>
    <dbReference type="NCBI Taxonomy" id="92696"/>
    <lineage>
        <taxon>Eukaryota</taxon>
        <taxon>Fungi</taxon>
        <taxon>Dikarya</taxon>
        <taxon>Basidiomycota</taxon>
        <taxon>Agaricomycotina</taxon>
        <taxon>Agaricomycetes</taxon>
        <taxon>Polyporales</taxon>
        <taxon>Steccherinaceae</taxon>
        <taxon>Steccherinum</taxon>
    </lineage>
</organism>
<dbReference type="Proteomes" id="UP000292702">
    <property type="component" value="Unassembled WGS sequence"/>
</dbReference>
<evidence type="ECO:0008006" key="6">
    <source>
        <dbReference type="Google" id="ProtNLM"/>
    </source>
</evidence>
<dbReference type="Gene3D" id="3.10.450.240">
    <property type="match status" value="1"/>
</dbReference>
<proteinExistence type="predicted"/>
<dbReference type="GO" id="GO:0005739">
    <property type="term" value="C:mitochondrion"/>
    <property type="evidence" value="ECO:0007669"/>
    <property type="project" value="UniProtKB-SubCell"/>
</dbReference>
<comment type="subcellular location">
    <subcellularLocation>
        <location evidence="1">Mitochondrion</location>
    </subcellularLocation>
</comment>
<dbReference type="PANTHER" id="PTHR28554">
    <property type="entry name" value="39S RIBOSOMAL PROTEIN L45, MITOCHONDRIAL"/>
    <property type="match status" value="1"/>
</dbReference>
<reference evidence="4 5" key="1">
    <citation type="submission" date="2018-11" db="EMBL/GenBank/DDBJ databases">
        <title>Genome assembly of Steccherinum ochraceum LE-BIN_3174, the white-rot fungus of the Steccherinaceae family (The Residual Polyporoid clade, Polyporales, Basidiomycota).</title>
        <authorList>
            <person name="Fedorova T.V."/>
            <person name="Glazunova O.A."/>
            <person name="Landesman E.O."/>
            <person name="Moiseenko K.V."/>
            <person name="Psurtseva N.V."/>
            <person name="Savinova O.S."/>
            <person name="Shakhova N.V."/>
            <person name="Tyazhelova T.V."/>
            <person name="Vasina D.V."/>
        </authorList>
    </citation>
    <scope>NUCLEOTIDE SEQUENCE [LARGE SCALE GENOMIC DNA]</scope>
    <source>
        <strain evidence="4 5">LE-BIN_3174</strain>
    </source>
</reference>
<evidence type="ECO:0000256" key="3">
    <source>
        <dbReference type="ARBA" id="ARBA00023128"/>
    </source>
</evidence>
<keyword evidence="5" id="KW-1185">Reference proteome</keyword>
<accession>A0A4V2MWS8</accession>
<evidence type="ECO:0000256" key="1">
    <source>
        <dbReference type="ARBA" id="ARBA00004173"/>
    </source>
</evidence>